<dbReference type="Proteomes" id="UP000290189">
    <property type="component" value="Unassembled WGS sequence"/>
</dbReference>
<dbReference type="Gene3D" id="3.30.70.330">
    <property type="match status" value="1"/>
</dbReference>
<dbReference type="GO" id="GO:0034456">
    <property type="term" value="C:UTP-C complex"/>
    <property type="evidence" value="ECO:0007669"/>
    <property type="project" value="TreeGrafter"/>
</dbReference>
<gene>
    <name evidence="3" type="ORF">PBRA_007163</name>
    <name evidence="4" type="ORF">PLBR_LOCUS5819</name>
</gene>
<evidence type="ECO:0000313" key="5">
    <source>
        <dbReference type="Proteomes" id="UP000039324"/>
    </source>
</evidence>
<dbReference type="GO" id="GO:0032545">
    <property type="term" value="C:CURI complex"/>
    <property type="evidence" value="ECO:0007669"/>
    <property type="project" value="TreeGrafter"/>
</dbReference>
<dbReference type="AlphaFoldDB" id="A0A0G4IV59"/>
<dbReference type="PANTHER" id="PTHR13191:SF0">
    <property type="entry name" value="RIBOSOMAL RNA-PROCESSING PROTEIN 7 HOMOLOG A-RELATED"/>
    <property type="match status" value="1"/>
</dbReference>
<dbReference type="SUPFAM" id="SSF54928">
    <property type="entry name" value="RNA-binding domain, RBD"/>
    <property type="match status" value="1"/>
</dbReference>
<sequence length="239" mass="26603">MVAVQQKATVKFLAVSLADDDQEASSAGRRYLPYRVGASSNDLVVDNVPCFFTDADVAEVFRCFGEVQCCVSSSATSLVPRQCVVTYTSPNSVQHAMEFATEKNVQPFTRGEGVTGLDKWRKAYRDTIPDAAALMGKINAFMNAFDADQDDKRKSKGQVVADDDGFQKVVARRNQKKRILPKVVAPVPAKLPKVLVNSTFYAKANAKAQKYEEIAHVRRQFEADKARIQEMRLKRSFKP</sequence>
<proteinExistence type="inferred from homology"/>
<dbReference type="Gene3D" id="6.10.250.1770">
    <property type="match status" value="1"/>
</dbReference>
<feature type="domain" description="Ribosomal RNA-processing protein 7 C-terminal" evidence="2">
    <location>
        <begin position="126"/>
        <end position="239"/>
    </location>
</feature>
<evidence type="ECO:0000313" key="3">
    <source>
        <dbReference type="EMBL" id="CEO99049.1"/>
    </source>
</evidence>
<dbReference type="Proteomes" id="UP000039324">
    <property type="component" value="Unassembled WGS sequence"/>
</dbReference>
<dbReference type="EMBL" id="CDSF01000089">
    <property type="protein sequence ID" value="CEO99049.1"/>
    <property type="molecule type" value="Genomic_DNA"/>
</dbReference>
<accession>A0A0G4IV59</accession>
<keyword evidence="5" id="KW-1185">Reference proteome</keyword>
<dbReference type="GO" id="GO:0000028">
    <property type="term" value="P:ribosomal small subunit assembly"/>
    <property type="evidence" value="ECO:0007669"/>
    <property type="project" value="TreeGrafter"/>
</dbReference>
<dbReference type="EMBL" id="OVEO01000010">
    <property type="protein sequence ID" value="SPQ98604.1"/>
    <property type="molecule type" value="Genomic_DNA"/>
</dbReference>
<dbReference type="OMA" id="RENFYRF"/>
<dbReference type="InterPro" id="IPR040446">
    <property type="entry name" value="RRP7"/>
</dbReference>
<evidence type="ECO:0000313" key="6">
    <source>
        <dbReference type="Proteomes" id="UP000290189"/>
    </source>
</evidence>
<evidence type="ECO:0000256" key="1">
    <source>
        <dbReference type="ARBA" id="ARBA00006110"/>
    </source>
</evidence>
<dbReference type="GO" id="GO:0003676">
    <property type="term" value="F:nucleic acid binding"/>
    <property type="evidence" value="ECO:0007669"/>
    <property type="project" value="InterPro"/>
</dbReference>
<dbReference type="InterPro" id="IPR012677">
    <property type="entry name" value="Nucleotide-bd_a/b_plait_sf"/>
</dbReference>
<geneLocation type="mitochondrion" evidence="4"/>
<evidence type="ECO:0000259" key="2">
    <source>
        <dbReference type="Pfam" id="PF12923"/>
    </source>
</evidence>
<reference evidence="3 5" key="1">
    <citation type="submission" date="2015-02" db="EMBL/GenBank/DDBJ databases">
        <authorList>
            <person name="Chooi Y.-H."/>
        </authorList>
    </citation>
    <scope>NUCLEOTIDE SEQUENCE [LARGE SCALE GENOMIC DNA]</scope>
    <source>
        <strain evidence="3">E3</strain>
    </source>
</reference>
<dbReference type="Pfam" id="PF12923">
    <property type="entry name" value="RRP7"/>
    <property type="match status" value="1"/>
</dbReference>
<dbReference type="STRING" id="37360.A0A0G4IV59"/>
<organism evidence="3 5">
    <name type="scientific">Plasmodiophora brassicae</name>
    <name type="common">Clubroot disease agent</name>
    <dbReference type="NCBI Taxonomy" id="37360"/>
    <lineage>
        <taxon>Eukaryota</taxon>
        <taxon>Sar</taxon>
        <taxon>Rhizaria</taxon>
        <taxon>Endomyxa</taxon>
        <taxon>Phytomyxea</taxon>
        <taxon>Plasmodiophorida</taxon>
        <taxon>Plasmodiophoridae</taxon>
        <taxon>Plasmodiophora</taxon>
    </lineage>
</organism>
<comment type="similarity">
    <text evidence="1">Belongs to the RRP7 family.</text>
</comment>
<keyword evidence="4" id="KW-0496">Mitochondrion</keyword>
<dbReference type="OrthoDB" id="5390at2759"/>
<evidence type="ECO:0000313" key="4">
    <source>
        <dbReference type="EMBL" id="SPQ98604.1"/>
    </source>
</evidence>
<reference evidence="4 6" key="2">
    <citation type="submission" date="2018-03" db="EMBL/GenBank/DDBJ databases">
        <authorList>
            <person name="Fogelqvist J."/>
        </authorList>
    </citation>
    <scope>NUCLEOTIDE SEQUENCE [LARGE SCALE GENOMIC DNA]</scope>
</reference>
<dbReference type="PANTHER" id="PTHR13191">
    <property type="entry name" value="RIBOSOMAL RNA PROCESSING PROTEIN 7-RELATED"/>
    <property type="match status" value="1"/>
</dbReference>
<dbReference type="InterPro" id="IPR035979">
    <property type="entry name" value="RBD_domain_sf"/>
</dbReference>
<dbReference type="InterPro" id="IPR024326">
    <property type="entry name" value="RRP7_C"/>
</dbReference>
<protein>
    <recommendedName>
        <fullName evidence="2">Ribosomal RNA-processing protein 7 C-terminal domain-containing protein</fullName>
    </recommendedName>
</protein>
<dbReference type="CDD" id="cd00590">
    <property type="entry name" value="RRM_SF"/>
    <property type="match status" value="1"/>
</dbReference>
<name>A0A0G4IV59_PLABS</name>
<dbReference type="GO" id="GO:0006364">
    <property type="term" value="P:rRNA processing"/>
    <property type="evidence" value="ECO:0007669"/>
    <property type="project" value="TreeGrafter"/>
</dbReference>